<sequence length="70" mass="8240">PSNAFLIYRSELIKSRKVPSSVERRQQNISRLAGECWQLLSAKEKDVYRKKAEVALAEHQRLYPDYKYSP</sequence>
<organism evidence="5 6">
    <name type="scientific">Coprinellus micaceus</name>
    <name type="common">Glistening ink-cap mushroom</name>
    <name type="synonym">Coprinus micaceus</name>
    <dbReference type="NCBI Taxonomy" id="71717"/>
    <lineage>
        <taxon>Eukaryota</taxon>
        <taxon>Fungi</taxon>
        <taxon>Dikarya</taxon>
        <taxon>Basidiomycota</taxon>
        <taxon>Agaricomycotina</taxon>
        <taxon>Agaricomycetes</taxon>
        <taxon>Agaricomycetidae</taxon>
        <taxon>Agaricales</taxon>
        <taxon>Agaricineae</taxon>
        <taxon>Psathyrellaceae</taxon>
        <taxon>Coprinellus</taxon>
    </lineage>
</organism>
<evidence type="ECO:0000256" key="2">
    <source>
        <dbReference type="ARBA" id="ARBA00023242"/>
    </source>
</evidence>
<keyword evidence="1 3" id="KW-0238">DNA-binding</keyword>
<reference evidence="5 6" key="1">
    <citation type="journal article" date="2019" name="Nat. Ecol. Evol.">
        <title>Megaphylogeny resolves global patterns of mushroom evolution.</title>
        <authorList>
            <person name="Varga T."/>
            <person name="Krizsan K."/>
            <person name="Foldi C."/>
            <person name="Dima B."/>
            <person name="Sanchez-Garcia M."/>
            <person name="Sanchez-Ramirez S."/>
            <person name="Szollosi G.J."/>
            <person name="Szarkandi J.G."/>
            <person name="Papp V."/>
            <person name="Albert L."/>
            <person name="Andreopoulos W."/>
            <person name="Angelini C."/>
            <person name="Antonin V."/>
            <person name="Barry K.W."/>
            <person name="Bougher N.L."/>
            <person name="Buchanan P."/>
            <person name="Buyck B."/>
            <person name="Bense V."/>
            <person name="Catcheside P."/>
            <person name="Chovatia M."/>
            <person name="Cooper J."/>
            <person name="Damon W."/>
            <person name="Desjardin D."/>
            <person name="Finy P."/>
            <person name="Geml J."/>
            <person name="Haridas S."/>
            <person name="Hughes K."/>
            <person name="Justo A."/>
            <person name="Karasinski D."/>
            <person name="Kautmanova I."/>
            <person name="Kiss B."/>
            <person name="Kocsube S."/>
            <person name="Kotiranta H."/>
            <person name="LaButti K.M."/>
            <person name="Lechner B.E."/>
            <person name="Liimatainen K."/>
            <person name="Lipzen A."/>
            <person name="Lukacs Z."/>
            <person name="Mihaltcheva S."/>
            <person name="Morgado L.N."/>
            <person name="Niskanen T."/>
            <person name="Noordeloos M.E."/>
            <person name="Ohm R.A."/>
            <person name="Ortiz-Santana B."/>
            <person name="Ovrebo C."/>
            <person name="Racz N."/>
            <person name="Riley R."/>
            <person name="Savchenko A."/>
            <person name="Shiryaev A."/>
            <person name="Soop K."/>
            <person name="Spirin V."/>
            <person name="Szebenyi C."/>
            <person name="Tomsovsky M."/>
            <person name="Tulloss R.E."/>
            <person name="Uehling J."/>
            <person name="Grigoriev I.V."/>
            <person name="Vagvolgyi C."/>
            <person name="Papp T."/>
            <person name="Martin F.M."/>
            <person name="Miettinen O."/>
            <person name="Hibbett D.S."/>
            <person name="Nagy L.G."/>
        </authorList>
    </citation>
    <scope>NUCLEOTIDE SEQUENCE [LARGE SCALE GENOMIC DNA]</scope>
    <source>
        <strain evidence="5 6">FP101781</strain>
    </source>
</reference>
<name>A0A4Y7SLL3_COPMI</name>
<dbReference type="InterPro" id="IPR036910">
    <property type="entry name" value="HMG_box_dom_sf"/>
</dbReference>
<dbReference type="GO" id="GO:0005634">
    <property type="term" value="C:nucleus"/>
    <property type="evidence" value="ECO:0007669"/>
    <property type="project" value="UniProtKB-UniRule"/>
</dbReference>
<evidence type="ECO:0000313" key="5">
    <source>
        <dbReference type="EMBL" id="TEB22611.1"/>
    </source>
</evidence>
<evidence type="ECO:0000256" key="3">
    <source>
        <dbReference type="PROSITE-ProRule" id="PRU00267"/>
    </source>
</evidence>
<dbReference type="AlphaFoldDB" id="A0A4Y7SLL3"/>
<gene>
    <name evidence="5" type="ORF">FA13DRAFT_1609045</name>
</gene>
<feature type="non-terminal residue" evidence="5">
    <location>
        <position position="1"/>
    </location>
</feature>
<dbReference type="STRING" id="71717.A0A4Y7SLL3"/>
<dbReference type="InterPro" id="IPR051356">
    <property type="entry name" value="SOX/SOX-like_TF"/>
</dbReference>
<feature type="non-terminal residue" evidence="5">
    <location>
        <position position="70"/>
    </location>
</feature>
<dbReference type="SUPFAM" id="SSF47095">
    <property type="entry name" value="HMG-box"/>
    <property type="match status" value="1"/>
</dbReference>
<dbReference type="EMBL" id="QPFP01000088">
    <property type="protein sequence ID" value="TEB22611.1"/>
    <property type="molecule type" value="Genomic_DNA"/>
</dbReference>
<dbReference type="SMART" id="SM00398">
    <property type="entry name" value="HMG"/>
    <property type="match status" value="1"/>
</dbReference>
<keyword evidence="2 3" id="KW-0539">Nucleus</keyword>
<comment type="caution">
    <text evidence="5">The sequence shown here is derived from an EMBL/GenBank/DDBJ whole genome shotgun (WGS) entry which is preliminary data.</text>
</comment>
<evidence type="ECO:0000256" key="1">
    <source>
        <dbReference type="ARBA" id="ARBA00023125"/>
    </source>
</evidence>
<feature type="domain" description="HMG box" evidence="4">
    <location>
        <begin position="1"/>
        <end position="67"/>
    </location>
</feature>
<dbReference type="PANTHER" id="PTHR45789:SF2">
    <property type="entry name" value="FI18025P1"/>
    <property type="match status" value="1"/>
</dbReference>
<evidence type="ECO:0000259" key="4">
    <source>
        <dbReference type="PROSITE" id="PS50118"/>
    </source>
</evidence>
<dbReference type="PROSITE" id="PS50118">
    <property type="entry name" value="HMG_BOX_2"/>
    <property type="match status" value="1"/>
</dbReference>
<dbReference type="InterPro" id="IPR009071">
    <property type="entry name" value="HMG_box_dom"/>
</dbReference>
<accession>A0A4Y7SLL3</accession>
<dbReference type="GO" id="GO:0000978">
    <property type="term" value="F:RNA polymerase II cis-regulatory region sequence-specific DNA binding"/>
    <property type="evidence" value="ECO:0007669"/>
    <property type="project" value="TreeGrafter"/>
</dbReference>
<keyword evidence="6" id="KW-1185">Reference proteome</keyword>
<dbReference type="Pfam" id="PF00505">
    <property type="entry name" value="HMG_box"/>
    <property type="match status" value="1"/>
</dbReference>
<dbReference type="PANTHER" id="PTHR45789">
    <property type="entry name" value="FI18025P1"/>
    <property type="match status" value="1"/>
</dbReference>
<proteinExistence type="predicted"/>
<dbReference type="CDD" id="cd01389">
    <property type="entry name" value="HMG-box_ROX1-like"/>
    <property type="match status" value="1"/>
</dbReference>
<dbReference type="Proteomes" id="UP000298030">
    <property type="component" value="Unassembled WGS sequence"/>
</dbReference>
<dbReference type="Gene3D" id="1.10.30.10">
    <property type="entry name" value="High mobility group box domain"/>
    <property type="match status" value="1"/>
</dbReference>
<protein>
    <recommendedName>
        <fullName evidence="4">HMG box domain-containing protein</fullName>
    </recommendedName>
</protein>
<evidence type="ECO:0000313" key="6">
    <source>
        <dbReference type="Proteomes" id="UP000298030"/>
    </source>
</evidence>
<dbReference type="GO" id="GO:0000981">
    <property type="term" value="F:DNA-binding transcription factor activity, RNA polymerase II-specific"/>
    <property type="evidence" value="ECO:0007669"/>
    <property type="project" value="TreeGrafter"/>
</dbReference>
<dbReference type="OrthoDB" id="6247875at2759"/>
<feature type="DNA-binding region" description="HMG box" evidence="3">
    <location>
        <begin position="1"/>
        <end position="67"/>
    </location>
</feature>